<proteinExistence type="inferred from homology"/>
<comment type="cofactor">
    <cofactor evidence="1 6">
        <name>FAD</name>
        <dbReference type="ChEBI" id="CHEBI:57692"/>
    </cofactor>
</comment>
<evidence type="ECO:0000259" key="7">
    <source>
        <dbReference type="Pfam" id="PF00441"/>
    </source>
</evidence>
<dbReference type="InterPro" id="IPR046373">
    <property type="entry name" value="Acyl-CoA_Oxase/DH_mid-dom_sf"/>
</dbReference>
<dbReference type="InterPro" id="IPR037069">
    <property type="entry name" value="AcylCoA_DH/ox_N_sf"/>
</dbReference>
<dbReference type="InterPro" id="IPR006091">
    <property type="entry name" value="Acyl-CoA_Oxase/DH_mid-dom"/>
</dbReference>
<evidence type="ECO:0000256" key="1">
    <source>
        <dbReference type="ARBA" id="ARBA00001974"/>
    </source>
</evidence>
<evidence type="ECO:0000259" key="9">
    <source>
        <dbReference type="Pfam" id="PF02771"/>
    </source>
</evidence>
<dbReference type="InterPro" id="IPR013786">
    <property type="entry name" value="AcylCoA_DH/ox_N"/>
</dbReference>
<dbReference type="InterPro" id="IPR036250">
    <property type="entry name" value="AcylCo_DH-like_C"/>
</dbReference>
<protein>
    <submittedName>
        <fullName evidence="10">Acyl-CoA dehydrogenase</fullName>
    </submittedName>
</protein>
<dbReference type="PANTHER" id="PTHR43884:SF20">
    <property type="entry name" value="ACYL-COA DEHYDROGENASE FADE28"/>
    <property type="match status" value="1"/>
</dbReference>
<dbReference type="SUPFAM" id="SSF56645">
    <property type="entry name" value="Acyl-CoA dehydrogenase NM domain-like"/>
    <property type="match status" value="1"/>
</dbReference>
<sequence length="378" mass="41052">MAALTEEQTLIRDQARAWVTEQSPVRKFRQMRDEKAPLSFHADDWQAMIDMGWTGILVPEKYGGSELGYLTLGIVLEETGRQLTASPLLASAGIGAAALLVAGSDEQKQRILPGVVDGSNVVTLAVEEGPRHDPRQLSLAAMSRDDGLSLVGEKTMVHEAMAATHFVVAVRTSGHAGDENGMTLVLVDAESEGLTLSPLSTVDSRGYASLSFSDVKVSEEQILGSVNSAYVHLEQILDRARAATAAEMMGTAAQAFDMTLEYLKTRVQFGQVIGSFQALGHRAADLFTEMELTRSCMEGALQAIDAGREDVPELCSLSKTRTGEFIHHMSNELIQIHGGIGMTDEFDAGLYLKRARPLEAAWGNQAFHRDRYARLLGF</sequence>
<evidence type="ECO:0000256" key="3">
    <source>
        <dbReference type="ARBA" id="ARBA00022630"/>
    </source>
</evidence>
<feature type="domain" description="Acyl-CoA dehydrogenase/oxidase C-terminal" evidence="7">
    <location>
        <begin position="235"/>
        <end position="374"/>
    </location>
</feature>
<evidence type="ECO:0000256" key="6">
    <source>
        <dbReference type="RuleBase" id="RU362125"/>
    </source>
</evidence>
<dbReference type="Proteomes" id="UP000219327">
    <property type="component" value="Unassembled WGS sequence"/>
</dbReference>
<dbReference type="Gene3D" id="1.20.140.10">
    <property type="entry name" value="Butyryl-CoA Dehydrogenase, subunit A, domain 3"/>
    <property type="match status" value="1"/>
</dbReference>
<dbReference type="GO" id="GO:0003995">
    <property type="term" value="F:acyl-CoA dehydrogenase activity"/>
    <property type="evidence" value="ECO:0007669"/>
    <property type="project" value="TreeGrafter"/>
</dbReference>
<dbReference type="InterPro" id="IPR009075">
    <property type="entry name" value="AcylCo_DH/oxidase_C"/>
</dbReference>
<evidence type="ECO:0000259" key="8">
    <source>
        <dbReference type="Pfam" id="PF02770"/>
    </source>
</evidence>
<dbReference type="AlphaFoldDB" id="A0A2A5WZR3"/>
<evidence type="ECO:0000313" key="10">
    <source>
        <dbReference type="EMBL" id="PDH41674.1"/>
    </source>
</evidence>
<dbReference type="Pfam" id="PF02771">
    <property type="entry name" value="Acyl-CoA_dh_N"/>
    <property type="match status" value="1"/>
</dbReference>
<organism evidence="10 11">
    <name type="scientific">OM182 bacterium MED-G24</name>
    <dbReference type="NCBI Taxonomy" id="1986255"/>
    <lineage>
        <taxon>Bacteria</taxon>
        <taxon>Pseudomonadati</taxon>
        <taxon>Pseudomonadota</taxon>
        <taxon>Gammaproteobacteria</taxon>
        <taxon>OMG group</taxon>
        <taxon>OM182 clade</taxon>
    </lineage>
</organism>
<keyword evidence="5 6" id="KW-0560">Oxidoreductase</keyword>
<dbReference type="EMBL" id="NTKD01000003">
    <property type="protein sequence ID" value="PDH41674.1"/>
    <property type="molecule type" value="Genomic_DNA"/>
</dbReference>
<comment type="caution">
    <text evidence="10">The sequence shown here is derived from an EMBL/GenBank/DDBJ whole genome shotgun (WGS) entry which is preliminary data.</text>
</comment>
<evidence type="ECO:0000256" key="4">
    <source>
        <dbReference type="ARBA" id="ARBA00022827"/>
    </source>
</evidence>
<reference evidence="10 11" key="1">
    <citation type="submission" date="2017-08" db="EMBL/GenBank/DDBJ databases">
        <title>Fine stratification of microbial communities through a metagenomic profile of the photic zone.</title>
        <authorList>
            <person name="Haro-Moreno J.M."/>
            <person name="Lopez-Perez M."/>
            <person name="De La Torre J."/>
            <person name="Picazo A."/>
            <person name="Camacho A."/>
            <person name="Rodriguez-Valera F."/>
        </authorList>
    </citation>
    <scope>NUCLEOTIDE SEQUENCE [LARGE SCALE GENOMIC DNA]</scope>
    <source>
        <strain evidence="10">MED-G24</strain>
    </source>
</reference>
<keyword evidence="3 6" id="KW-0285">Flavoprotein</keyword>
<keyword evidence="4 6" id="KW-0274">FAD</keyword>
<dbReference type="CDD" id="cd00567">
    <property type="entry name" value="ACAD"/>
    <property type="match status" value="1"/>
</dbReference>
<dbReference type="SUPFAM" id="SSF47203">
    <property type="entry name" value="Acyl-CoA dehydrogenase C-terminal domain-like"/>
    <property type="match status" value="1"/>
</dbReference>
<dbReference type="Pfam" id="PF02770">
    <property type="entry name" value="Acyl-CoA_dh_M"/>
    <property type="match status" value="1"/>
</dbReference>
<dbReference type="GO" id="GO:0050660">
    <property type="term" value="F:flavin adenine dinucleotide binding"/>
    <property type="evidence" value="ECO:0007669"/>
    <property type="project" value="InterPro"/>
</dbReference>
<name>A0A2A5WZR3_9GAMM</name>
<gene>
    <name evidence="10" type="ORF">CNE99_01220</name>
</gene>
<dbReference type="PANTHER" id="PTHR43884">
    <property type="entry name" value="ACYL-COA DEHYDROGENASE"/>
    <property type="match status" value="1"/>
</dbReference>
<evidence type="ECO:0000256" key="2">
    <source>
        <dbReference type="ARBA" id="ARBA00009347"/>
    </source>
</evidence>
<feature type="domain" description="Acyl-CoA dehydrogenase/oxidase N-terminal" evidence="9">
    <location>
        <begin position="5"/>
        <end position="118"/>
    </location>
</feature>
<dbReference type="InterPro" id="IPR009100">
    <property type="entry name" value="AcylCoA_DH/oxidase_NM_dom_sf"/>
</dbReference>
<dbReference type="Pfam" id="PF00441">
    <property type="entry name" value="Acyl-CoA_dh_1"/>
    <property type="match status" value="1"/>
</dbReference>
<evidence type="ECO:0000256" key="5">
    <source>
        <dbReference type="ARBA" id="ARBA00023002"/>
    </source>
</evidence>
<dbReference type="Gene3D" id="1.10.540.10">
    <property type="entry name" value="Acyl-CoA dehydrogenase/oxidase, N-terminal domain"/>
    <property type="match status" value="1"/>
</dbReference>
<feature type="domain" description="Acyl-CoA oxidase/dehydrogenase middle" evidence="8">
    <location>
        <begin position="127"/>
        <end position="215"/>
    </location>
</feature>
<evidence type="ECO:0000313" key="11">
    <source>
        <dbReference type="Proteomes" id="UP000219327"/>
    </source>
</evidence>
<accession>A0A2A5WZR3</accession>
<dbReference type="Gene3D" id="2.40.110.10">
    <property type="entry name" value="Butyryl-CoA Dehydrogenase, subunit A, domain 2"/>
    <property type="match status" value="1"/>
</dbReference>
<comment type="similarity">
    <text evidence="2 6">Belongs to the acyl-CoA dehydrogenase family.</text>
</comment>